<keyword evidence="1" id="KW-0732">Signal</keyword>
<organism evidence="3 4">
    <name type="scientific">Alcaligenes xylosoxydans xylosoxydans</name>
    <name type="common">Achromobacter xylosoxidans</name>
    <dbReference type="NCBI Taxonomy" id="85698"/>
    <lineage>
        <taxon>Bacteria</taxon>
        <taxon>Pseudomonadati</taxon>
        <taxon>Pseudomonadota</taxon>
        <taxon>Betaproteobacteria</taxon>
        <taxon>Burkholderiales</taxon>
        <taxon>Alcaligenaceae</taxon>
        <taxon>Achromobacter</taxon>
    </lineage>
</organism>
<accession>A0A1R1JJZ9</accession>
<reference evidence="3 4" key="1">
    <citation type="submission" date="2016-09" db="EMBL/GenBank/DDBJ databases">
        <title>Phylogenomics of Achromobacter.</title>
        <authorList>
            <person name="Jeukens J."/>
            <person name="Freschi L."/>
            <person name="Vincent A.T."/>
            <person name="Emond-Rheault J.-G."/>
            <person name="Kukavica-Ibrulj I."/>
            <person name="Charette S.J."/>
            <person name="Levesque R.C."/>
        </authorList>
    </citation>
    <scope>NUCLEOTIDE SEQUENCE [LARGE SCALE GENOMIC DNA]</scope>
    <source>
        <strain evidence="3 4">AUS488</strain>
    </source>
</reference>
<evidence type="ECO:0000259" key="2">
    <source>
        <dbReference type="Pfam" id="PF19647"/>
    </source>
</evidence>
<dbReference type="Proteomes" id="UP000187251">
    <property type="component" value="Unassembled WGS sequence"/>
</dbReference>
<feature type="signal peptide" evidence="1">
    <location>
        <begin position="1"/>
        <end position="22"/>
    </location>
</feature>
<proteinExistence type="predicted"/>
<dbReference type="EMBL" id="MJMN01000065">
    <property type="protein sequence ID" value="OMG75513.1"/>
    <property type="molecule type" value="Genomic_DNA"/>
</dbReference>
<name>A0A1R1JJZ9_ALCXX</name>
<dbReference type="RefSeq" id="WP_076416317.1">
    <property type="nucleotide sequence ID" value="NZ_AP028040.1"/>
</dbReference>
<dbReference type="InterPro" id="IPR046148">
    <property type="entry name" value="Septknot"/>
</dbReference>
<dbReference type="OrthoDB" id="514259at2"/>
<sequence length="108" mass="11948">MRPLPRALLACALLGVAFTARAGDIDKEGCAYHGIPLRGNVKIVDVFPDVKVKVVDMFADIRVKKVSAFANGCGEWKIVDTFPDFTVQFVDMFPDVTIKWVDMFPGID</sequence>
<comment type="caution">
    <text evidence="3">The sequence shown here is derived from an EMBL/GenBank/DDBJ whole genome shotgun (WGS) entry which is preliminary data.</text>
</comment>
<evidence type="ECO:0000313" key="3">
    <source>
        <dbReference type="EMBL" id="OMG75513.1"/>
    </source>
</evidence>
<gene>
    <name evidence="3" type="ORF">BIZ92_18265</name>
</gene>
<evidence type="ECO:0000256" key="1">
    <source>
        <dbReference type="SAM" id="SignalP"/>
    </source>
</evidence>
<dbReference type="Pfam" id="PF19647">
    <property type="entry name" value="Septknot"/>
    <property type="match status" value="1"/>
</dbReference>
<dbReference type="AlphaFoldDB" id="A0A1R1JJZ9"/>
<evidence type="ECO:0000313" key="4">
    <source>
        <dbReference type="Proteomes" id="UP000187251"/>
    </source>
</evidence>
<feature type="domain" description="7(1) septoil knot" evidence="2">
    <location>
        <begin position="35"/>
        <end position="107"/>
    </location>
</feature>
<protein>
    <recommendedName>
        <fullName evidence="2">7(1) septoil knot domain-containing protein</fullName>
    </recommendedName>
</protein>
<feature type="chain" id="PRO_5011960860" description="7(1) septoil knot domain-containing protein" evidence="1">
    <location>
        <begin position="23"/>
        <end position="108"/>
    </location>
</feature>